<dbReference type="OrthoDB" id="8437309at2"/>
<organism evidence="1 2">
    <name type="scientific">Pseudomonas fluorescens</name>
    <dbReference type="NCBI Taxonomy" id="294"/>
    <lineage>
        <taxon>Bacteria</taxon>
        <taxon>Pseudomonadati</taxon>
        <taxon>Pseudomonadota</taxon>
        <taxon>Gammaproteobacteria</taxon>
        <taxon>Pseudomonadales</taxon>
        <taxon>Pseudomonadaceae</taxon>
        <taxon>Pseudomonas</taxon>
    </lineage>
</organism>
<accession>A0A5E6WQX3</accession>
<evidence type="ECO:0008006" key="3">
    <source>
        <dbReference type="Google" id="ProtNLM"/>
    </source>
</evidence>
<protein>
    <recommendedName>
        <fullName evidence="3">Alpha/beta hydrolase</fullName>
    </recommendedName>
</protein>
<name>A0A5E6WQX3_PSEFL</name>
<dbReference type="Proteomes" id="UP000385207">
    <property type="component" value="Unassembled WGS sequence"/>
</dbReference>
<proteinExistence type="predicted"/>
<evidence type="ECO:0000313" key="1">
    <source>
        <dbReference type="EMBL" id="VVO76106.1"/>
    </source>
</evidence>
<evidence type="ECO:0000313" key="2">
    <source>
        <dbReference type="Proteomes" id="UP000385207"/>
    </source>
</evidence>
<reference evidence="1 2" key="1">
    <citation type="submission" date="2019-09" db="EMBL/GenBank/DDBJ databases">
        <authorList>
            <person name="Chandra G."/>
            <person name="Truman W A."/>
        </authorList>
    </citation>
    <scope>NUCLEOTIDE SEQUENCE [LARGE SCALE GENOMIC DNA]</scope>
    <source>
        <strain evidence="1">PS862</strain>
    </source>
</reference>
<gene>
    <name evidence="1" type="ORF">PS862_01585</name>
</gene>
<dbReference type="RefSeq" id="WP_150747873.1">
    <property type="nucleotide sequence ID" value="NZ_CABVHE010000060.1"/>
</dbReference>
<sequence>MWWRKTAAERVGDGDISEFIERLHRIYLRTNALGVRSNIPEPETRKPYMGLVSIGHSFGGQVLMKSIARPLEYYLTERAPRLATTLQDPSQTTPAEMADQIVPIDSFGDVNILINPALEAYQYAKIDSLYRQIRFSYKQAPQLVVFSAENDSARQFFFPIARGLTRPFRPSFSNDYQGNLYGEALGEFEPQRTHTIELTPGTPDSLVAADYNNREVISHFDFTGNLSFAGISLQRLPKTKVPNSPVAVVYTKAEIIDGHNGIFKPQFIEFLTKYIDFIEGKNLALRKERWEQRRDKARSQLEGAAIKQNATLPDGTLAPSP</sequence>
<dbReference type="AlphaFoldDB" id="A0A5E6WQX3"/>
<dbReference type="EMBL" id="CABVII010000005">
    <property type="protein sequence ID" value="VVO76106.1"/>
    <property type="molecule type" value="Genomic_DNA"/>
</dbReference>